<comment type="pathway">
    <text evidence="4 19">Cell wall biogenesis; peptidoglycan biosynthesis.</text>
</comment>
<dbReference type="GO" id="GO:0008360">
    <property type="term" value="P:regulation of cell shape"/>
    <property type="evidence" value="ECO:0007669"/>
    <property type="project" value="UniProtKB-KW"/>
</dbReference>
<keyword evidence="8 19" id="KW-0132">Cell division</keyword>
<evidence type="ECO:0000256" key="2">
    <source>
        <dbReference type="ARBA" id="ARBA00003921"/>
    </source>
</evidence>
<dbReference type="GO" id="GO:0009252">
    <property type="term" value="P:peptidoglycan biosynthetic process"/>
    <property type="evidence" value="ECO:0007669"/>
    <property type="project" value="UniProtKB-UniRule"/>
</dbReference>
<comment type="subcellular location">
    <subcellularLocation>
        <location evidence="3 19">Cytoplasm</location>
    </subcellularLocation>
</comment>
<dbReference type="InterPro" id="IPR016169">
    <property type="entry name" value="FAD-bd_PCMH_sub2"/>
</dbReference>
<dbReference type="AlphaFoldDB" id="A0A0C6E731"/>
<protein>
    <recommendedName>
        <fullName evidence="6 19">UDP-N-acetylenolpyruvoylglucosamine reductase</fullName>
        <ecNumber evidence="5 19">1.3.1.98</ecNumber>
    </recommendedName>
    <alternativeName>
        <fullName evidence="17 19">UDP-N-acetylmuramate dehydrogenase</fullName>
    </alternativeName>
</protein>
<dbReference type="NCBIfam" id="NF010480">
    <property type="entry name" value="PRK13905.1"/>
    <property type="match status" value="1"/>
</dbReference>
<comment type="similarity">
    <text evidence="19">Belongs to the MurB family.</text>
</comment>
<organism evidence="21">
    <name type="scientific">Candidatus Megaera polyxenophila</name>
    <dbReference type="NCBI Taxonomy" id="988779"/>
    <lineage>
        <taxon>Bacteria</taxon>
        <taxon>Pseudomonadati</taxon>
        <taxon>Pseudomonadota</taxon>
        <taxon>Alphaproteobacteria</taxon>
        <taxon>Rickettsiales</taxon>
        <taxon>Rickettsiaceae</taxon>
        <taxon>Candidatus Megaera</taxon>
    </lineage>
</organism>
<dbReference type="GO" id="GO:0071949">
    <property type="term" value="F:FAD binding"/>
    <property type="evidence" value="ECO:0007669"/>
    <property type="project" value="InterPro"/>
</dbReference>
<evidence type="ECO:0000256" key="4">
    <source>
        <dbReference type="ARBA" id="ARBA00004752"/>
    </source>
</evidence>
<evidence type="ECO:0000256" key="1">
    <source>
        <dbReference type="ARBA" id="ARBA00001974"/>
    </source>
</evidence>
<keyword evidence="14 19" id="KW-0560">Oxidoreductase</keyword>
<evidence type="ECO:0000256" key="13">
    <source>
        <dbReference type="ARBA" id="ARBA00022984"/>
    </source>
</evidence>
<dbReference type="InterPro" id="IPR036318">
    <property type="entry name" value="FAD-bd_PCMH-like_sf"/>
</dbReference>
<dbReference type="EMBL" id="LC004723">
    <property type="protein sequence ID" value="BAQ36586.1"/>
    <property type="molecule type" value="Genomic_DNA"/>
</dbReference>
<feature type="active site" evidence="19">
    <location>
        <position position="168"/>
    </location>
</feature>
<evidence type="ECO:0000256" key="6">
    <source>
        <dbReference type="ARBA" id="ARBA00015188"/>
    </source>
</evidence>
<comment type="function">
    <text evidence="2 19">Cell wall formation.</text>
</comment>
<dbReference type="Gene3D" id="3.90.78.10">
    <property type="entry name" value="UDP-N-acetylenolpyruvoylglucosamine reductase, C-terminal domain"/>
    <property type="match status" value="1"/>
</dbReference>
<dbReference type="PANTHER" id="PTHR21071">
    <property type="entry name" value="UDP-N-ACETYLENOLPYRUVOYLGLUCOSAMINE REDUCTASE"/>
    <property type="match status" value="1"/>
</dbReference>
<evidence type="ECO:0000256" key="15">
    <source>
        <dbReference type="ARBA" id="ARBA00023306"/>
    </source>
</evidence>
<evidence type="ECO:0000256" key="3">
    <source>
        <dbReference type="ARBA" id="ARBA00004496"/>
    </source>
</evidence>
<dbReference type="PANTHER" id="PTHR21071:SF4">
    <property type="entry name" value="UDP-N-ACETYLENOLPYRUVOYLGLUCOSAMINE REDUCTASE"/>
    <property type="match status" value="1"/>
</dbReference>
<dbReference type="NCBIfam" id="TIGR00179">
    <property type="entry name" value="murB"/>
    <property type="match status" value="1"/>
</dbReference>
<evidence type="ECO:0000259" key="20">
    <source>
        <dbReference type="PROSITE" id="PS51387"/>
    </source>
</evidence>
<keyword evidence="12 19" id="KW-0133">Cell shape</keyword>
<keyword evidence="16 19" id="KW-0961">Cell wall biogenesis/degradation</keyword>
<evidence type="ECO:0000256" key="5">
    <source>
        <dbReference type="ARBA" id="ARBA00012518"/>
    </source>
</evidence>
<dbReference type="GO" id="GO:0071555">
    <property type="term" value="P:cell wall organization"/>
    <property type="evidence" value="ECO:0007669"/>
    <property type="project" value="UniProtKB-KW"/>
</dbReference>
<dbReference type="Pfam" id="PF02873">
    <property type="entry name" value="MurB_C"/>
    <property type="match status" value="1"/>
</dbReference>
<dbReference type="GO" id="GO:0005829">
    <property type="term" value="C:cytosol"/>
    <property type="evidence" value="ECO:0007669"/>
    <property type="project" value="TreeGrafter"/>
</dbReference>
<evidence type="ECO:0000313" key="21">
    <source>
        <dbReference type="EMBL" id="BAQ36586.1"/>
    </source>
</evidence>
<keyword evidence="15 19" id="KW-0131">Cell cycle</keyword>
<dbReference type="Pfam" id="PF01565">
    <property type="entry name" value="FAD_binding_4"/>
    <property type="match status" value="1"/>
</dbReference>
<dbReference type="InterPro" id="IPR036635">
    <property type="entry name" value="MurB_C_sf"/>
</dbReference>
<evidence type="ECO:0000256" key="8">
    <source>
        <dbReference type="ARBA" id="ARBA00022618"/>
    </source>
</evidence>
<evidence type="ECO:0000256" key="16">
    <source>
        <dbReference type="ARBA" id="ARBA00023316"/>
    </source>
</evidence>
<feature type="active site" description="Proton donor" evidence="19">
    <location>
        <position position="218"/>
    </location>
</feature>
<dbReference type="GO" id="GO:0051301">
    <property type="term" value="P:cell division"/>
    <property type="evidence" value="ECO:0007669"/>
    <property type="project" value="UniProtKB-KW"/>
</dbReference>
<evidence type="ECO:0000256" key="19">
    <source>
        <dbReference type="HAMAP-Rule" id="MF_00037"/>
    </source>
</evidence>
<reference evidence="21" key="1">
    <citation type="journal article" date="2015" name="PLoS ONE">
        <title>Two Different Rickettsial Bacteria Invading Volvox carteri.</title>
        <authorList>
            <person name="Kawafune K."/>
            <person name="Hongoh Y."/>
            <person name="Hamaji T."/>
            <person name="Sakamoto T."/>
            <person name="Kurata T."/>
            <person name="Hirooka S."/>
            <person name="Miyagishima S."/>
            <person name="Nozaki H."/>
        </authorList>
    </citation>
    <scope>NUCLEOTIDE SEQUENCE</scope>
</reference>
<evidence type="ECO:0000256" key="10">
    <source>
        <dbReference type="ARBA" id="ARBA00022827"/>
    </source>
</evidence>
<evidence type="ECO:0000256" key="7">
    <source>
        <dbReference type="ARBA" id="ARBA00022490"/>
    </source>
</evidence>
<dbReference type="HAMAP" id="MF_00037">
    <property type="entry name" value="MurB"/>
    <property type="match status" value="1"/>
</dbReference>
<dbReference type="InterPro" id="IPR016166">
    <property type="entry name" value="FAD-bd_PCMH"/>
</dbReference>
<evidence type="ECO:0000256" key="17">
    <source>
        <dbReference type="ARBA" id="ARBA00031026"/>
    </source>
</evidence>
<dbReference type="InterPro" id="IPR016167">
    <property type="entry name" value="FAD-bd_PCMH_sub1"/>
</dbReference>
<gene>
    <name evidence="19 21" type="primary">murB</name>
</gene>
<dbReference type="InterPro" id="IPR006094">
    <property type="entry name" value="Oxid_FAD_bind_N"/>
</dbReference>
<feature type="active site" evidence="19">
    <location>
        <position position="288"/>
    </location>
</feature>
<dbReference type="SUPFAM" id="SSF56194">
    <property type="entry name" value="Uridine diphospho-N-Acetylenolpyruvylglucosamine reductase, MurB, C-terminal domain"/>
    <property type="match status" value="1"/>
</dbReference>
<comment type="catalytic activity">
    <reaction evidence="18 19">
        <text>UDP-N-acetyl-alpha-D-muramate + NADP(+) = UDP-N-acetyl-3-O-(1-carboxyvinyl)-alpha-D-glucosamine + NADPH + H(+)</text>
        <dbReference type="Rhea" id="RHEA:12248"/>
        <dbReference type="ChEBI" id="CHEBI:15378"/>
        <dbReference type="ChEBI" id="CHEBI:57783"/>
        <dbReference type="ChEBI" id="CHEBI:58349"/>
        <dbReference type="ChEBI" id="CHEBI:68483"/>
        <dbReference type="ChEBI" id="CHEBI:70757"/>
        <dbReference type="EC" id="1.3.1.98"/>
    </reaction>
</comment>
<keyword evidence="11 19" id="KW-0521">NADP</keyword>
<evidence type="ECO:0000256" key="12">
    <source>
        <dbReference type="ARBA" id="ARBA00022960"/>
    </source>
</evidence>
<dbReference type="Gene3D" id="3.30.43.10">
    <property type="entry name" value="Uridine Diphospho-n-acetylenolpyruvylglucosamine Reductase, domain 2"/>
    <property type="match status" value="1"/>
</dbReference>
<proteinExistence type="inferred from homology"/>
<dbReference type="UniPathway" id="UPA00219"/>
<accession>A0A0C6E731</accession>
<dbReference type="InterPro" id="IPR003170">
    <property type="entry name" value="MurB"/>
</dbReference>
<sequence length="295" mass="32609">MNFQGIRGVLKQNYNLKHLTWLKVGGDADIFFKPEDIDDLKTFFKGNNDKFPITVIGAGSNLIIRDKGIEGVVIKLGRNFTDIQFVDNNLIVAGTGCLNSSLAKFCLVNSITGFEFLIGIPGTVGGGVAMNAGSYGREFKDIVASVEVLDKEGNLIIIPIDQIGFSYRANSLPKDLIFTRVFFQAKNKEDVNKIKQKMDEISAIRSASQPINERTGGSTFANPEGFRAWELIDKAGLRNARVGGACMSEMHCNFMINYNNATAADMENLGELVRQKVKENSGIELQWEIKRIGRE</sequence>
<keyword evidence="13 19" id="KW-0573">Peptidoglycan synthesis</keyword>
<evidence type="ECO:0000256" key="9">
    <source>
        <dbReference type="ARBA" id="ARBA00022630"/>
    </source>
</evidence>
<comment type="cofactor">
    <cofactor evidence="1 19">
        <name>FAD</name>
        <dbReference type="ChEBI" id="CHEBI:57692"/>
    </cofactor>
</comment>
<evidence type="ECO:0000256" key="14">
    <source>
        <dbReference type="ARBA" id="ARBA00023002"/>
    </source>
</evidence>
<evidence type="ECO:0000256" key="11">
    <source>
        <dbReference type="ARBA" id="ARBA00022857"/>
    </source>
</evidence>
<evidence type="ECO:0000256" key="18">
    <source>
        <dbReference type="ARBA" id="ARBA00048914"/>
    </source>
</evidence>
<keyword evidence="7 19" id="KW-0963">Cytoplasm</keyword>
<dbReference type="EC" id="1.3.1.98" evidence="5 19"/>
<keyword evidence="9 19" id="KW-0285">Flavoprotein</keyword>
<dbReference type="InterPro" id="IPR011601">
    <property type="entry name" value="MurB_C"/>
</dbReference>
<feature type="domain" description="FAD-binding PCMH-type" evidence="20">
    <location>
        <begin position="24"/>
        <end position="188"/>
    </location>
</feature>
<dbReference type="SUPFAM" id="SSF56176">
    <property type="entry name" value="FAD-binding/transporter-associated domain-like"/>
    <property type="match status" value="1"/>
</dbReference>
<keyword evidence="10 19" id="KW-0274">FAD</keyword>
<dbReference type="PROSITE" id="PS51387">
    <property type="entry name" value="FAD_PCMH"/>
    <property type="match status" value="1"/>
</dbReference>
<dbReference type="GO" id="GO:0008762">
    <property type="term" value="F:UDP-N-acetylmuramate dehydrogenase activity"/>
    <property type="evidence" value="ECO:0007669"/>
    <property type="project" value="UniProtKB-UniRule"/>
</dbReference>
<name>A0A0C6E731_9RICK</name>
<dbReference type="Gene3D" id="3.30.465.10">
    <property type="match status" value="1"/>
</dbReference>